<feature type="compositionally biased region" description="Basic and acidic residues" evidence="1">
    <location>
        <begin position="799"/>
        <end position="810"/>
    </location>
</feature>
<keyword evidence="4" id="KW-1185">Reference proteome</keyword>
<dbReference type="VEuPathDB" id="TrichDB:TVAGG3_1049840"/>
<accession>A2F5X7</accession>
<reference evidence="3" key="2">
    <citation type="journal article" date="2007" name="Science">
        <title>Draft genome sequence of the sexually transmitted pathogen Trichomonas vaginalis.</title>
        <authorList>
            <person name="Carlton J.M."/>
            <person name="Hirt R.P."/>
            <person name="Silva J.C."/>
            <person name="Delcher A.L."/>
            <person name="Schatz M."/>
            <person name="Zhao Q."/>
            <person name="Wortman J.R."/>
            <person name="Bidwell S.L."/>
            <person name="Alsmark U.C.M."/>
            <person name="Besteiro S."/>
            <person name="Sicheritz-Ponten T."/>
            <person name="Noel C.J."/>
            <person name="Dacks J.B."/>
            <person name="Foster P.G."/>
            <person name="Simillion C."/>
            <person name="Van de Peer Y."/>
            <person name="Miranda-Saavedra D."/>
            <person name="Barton G.J."/>
            <person name="Westrop G.D."/>
            <person name="Mueller S."/>
            <person name="Dessi D."/>
            <person name="Fiori P.L."/>
            <person name="Ren Q."/>
            <person name="Paulsen I."/>
            <person name="Zhang H."/>
            <person name="Bastida-Corcuera F.D."/>
            <person name="Simoes-Barbosa A."/>
            <person name="Brown M.T."/>
            <person name="Hayes R.D."/>
            <person name="Mukherjee M."/>
            <person name="Okumura C.Y."/>
            <person name="Schneider R."/>
            <person name="Smith A.J."/>
            <person name="Vanacova S."/>
            <person name="Villalvazo M."/>
            <person name="Haas B.J."/>
            <person name="Pertea M."/>
            <person name="Feldblyum T.V."/>
            <person name="Utterback T.R."/>
            <person name="Shu C.L."/>
            <person name="Osoegawa K."/>
            <person name="de Jong P.J."/>
            <person name="Hrdy I."/>
            <person name="Horvathova L."/>
            <person name="Zubacova Z."/>
            <person name="Dolezal P."/>
            <person name="Malik S.B."/>
            <person name="Logsdon J.M. Jr."/>
            <person name="Henze K."/>
            <person name="Gupta A."/>
            <person name="Wang C.C."/>
            <person name="Dunne R.L."/>
            <person name="Upcroft J.A."/>
            <person name="Upcroft P."/>
            <person name="White O."/>
            <person name="Salzberg S.L."/>
            <person name="Tang P."/>
            <person name="Chiu C.-H."/>
            <person name="Lee Y.-S."/>
            <person name="Embley T.M."/>
            <person name="Coombs G.H."/>
            <person name="Mottram J.C."/>
            <person name="Tachezy J."/>
            <person name="Fraser-Liggett C.M."/>
            <person name="Johnson P.J."/>
        </authorList>
    </citation>
    <scope>NUCLEOTIDE SEQUENCE [LARGE SCALE GENOMIC DNA]</scope>
    <source>
        <strain evidence="3">G3</strain>
    </source>
</reference>
<feature type="domain" description="Elongation factor 1 beta central acidic region eukaryote" evidence="2">
    <location>
        <begin position="785"/>
        <end position="813"/>
    </location>
</feature>
<feature type="compositionally biased region" description="Basic and acidic residues" evidence="1">
    <location>
        <begin position="755"/>
        <end position="765"/>
    </location>
</feature>
<feature type="domain" description="Elongation factor 1 beta central acidic region eukaryote" evidence="2">
    <location>
        <begin position="1094"/>
        <end position="1121"/>
    </location>
</feature>
<organism evidence="3 4">
    <name type="scientific">Trichomonas vaginalis (strain ATCC PRA-98 / G3)</name>
    <dbReference type="NCBI Taxonomy" id="412133"/>
    <lineage>
        <taxon>Eukaryota</taxon>
        <taxon>Metamonada</taxon>
        <taxon>Parabasalia</taxon>
        <taxon>Trichomonadida</taxon>
        <taxon>Trichomonadidae</taxon>
        <taxon>Trichomonas</taxon>
    </lineage>
</organism>
<evidence type="ECO:0000313" key="4">
    <source>
        <dbReference type="Proteomes" id="UP000001542"/>
    </source>
</evidence>
<feature type="domain" description="Elongation factor 1 beta central acidic region eukaryote" evidence="2">
    <location>
        <begin position="670"/>
        <end position="697"/>
    </location>
</feature>
<feature type="compositionally biased region" description="Basic and acidic residues" evidence="1">
    <location>
        <begin position="980"/>
        <end position="992"/>
    </location>
</feature>
<dbReference type="EMBL" id="DS113628">
    <property type="protein sequence ID" value="EAX99702.1"/>
    <property type="molecule type" value="Genomic_DNA"/>
</dbReference>
<sequence>MKGKQQNRRRLQDVEQPIIVQLAANARPIKPIRKYSVISLEKLKSDCMEIFNFPIGNFYFEDGTKVESLDQIKQKHEQEPKLILLVGRKGEKFAQKPKETKLPSHEMQEINVQAMFKEADAVQPAKQIESTETLEDRANFYVALSKMSMAQAQLYAKFAAFSNIKDEDQNKLPDHELYRKQIDANRQTCFYRQLVEKRICTLDSVSPVTNSLTKWSIDLLSNLDLENINIVITGPRYSGKTMTLNNLSTVFHRKLTMCGLGGQYLMLPLNFETIQFEMENEISFFNYILNSTFDSLGYTCPQVLPIAEELRKLLASLPDSVTMRKLLPFASKVKGFNEEQFEKLGKSIISAFQFKETNAARNVSKQGVILNSILNLPNDIAAVFGLKGVVFVIDHIDMCTPEVAAVFSPILDQSSYFISEKESEKFQQLYSLNSAVLIDVENICQPVDQKTIVLQHPSFEIKQEMCNGCPAVLSLFQKTCDSISKLTKQKFTRRVKLVTDRCRESELNYVLLTLALVLKEVNQTKEFSDLVSQINESLNLKATVNEPEQKQEEPKEQEEEKQKKEETKYERKRIPSFETSGNNKIAQNLLENSSSSDSNEEEINDEQEKIDANVINDEINDQDKPLLSSSSDNEENKQNNNNSKKLLFSSDEEKIGQKEEEKTPQNKPLMFSSDDENNELKKSPVQQKQPMFTSSSSEEEDHEEIKPSPKKQTKPIFSSSDDDEKEPPKKEKSDDEEEIKPSPKKQTKPMFSDDDFAKEPPKEEKSNEEEINQKQKSPKKQTKPMFSSSSDDDDDEEKESPKKDKEEEVKPKKKQTKPMFSSDDDDEEIKPSPKKQTKPMFSDDDEEKEPPKKEESDKEEEVKPKKKQTKPMFSDEENEEIKPKDEEKHQKKSPQKKQSPAKGHLLSDSDESDEPPPPMKRQMMFSDDEEEIKPKQKTPKKPMFSDDDEEEIIPKKQEETKQKSPQKKPMFSSSDDDEEPKPKQEQKKKLLDSSDDEEEEEIKPKPKKRQLDSSDEEEIKPKQKSPQKKPILSSSSEDDAIPPPKKKLLDSSDDDEEIKPRQKSPQKKRKLSESDDEDDVPPPKQKSPQKKRLLTSSDDSEDDVPPPKQKSPRKKSLLSDSDSDDKAPPPPLKKHVISDSGSGEDV</sequence>
<dbReference type="AlphaFoldDB" id="A2F5X7"/>
<feature type="domain" description="Elongation factor 1 beta central acidic region eukaryote" evidence="2">
    <location>
        <begin position="716"/>
        <end position="745"/>
    </location>
</feature>
<dbReference type="InParanoid" id="A2F5X7"/>
<feature type="compositionally biased region" description="Basic and acidic residues" evidence="1">
    <location>
        <begin position="849"/>
        <end position="863"/>
    </location>
</feature>
<dbReference type="InterPro" id="IPR018940">
    <property type="entry name" value="EF-1_beta_acid_region_euk"/>
</dbReference>
<feature type="compositionally biased region" description="Basic residues" evidence="1">
    <location>
        <begin position="1061"/>
        <end position="1070"/>
    </location>
</feature>
<feature type="domain" description="Elongation factor 1 beta central acidic region eukaryote" evidence="2">
    <location>
        <begin position="750"/>
        <end position="775"/>
    </location>
</feature>
<dbReference type="STRING" id="5722.A2F5X7"/>
<dbReference type="KEGG" id="tva:4757516"/>
<feature type="domain" description="Elongation factor 1 beta central acidic region eukaryote" evidence="2">
    <location>
        <begin position="943"/>
        <end position="968"/>
    </location>
</feature>
<dbReference type="VEuPathDB" id="TrichDB:TVAG_468730"/>
<dbReference type="Proteomes" id="UP000001542">
    <property type="component" value="Unassembled WGS sequence"/>
</dbReference>
<evidence type="ECO:0000256" key="1">
    <source>
        <dbReference type="SAM" id="MobiDB-lite"/>
    </source>
</evidence>
<feature type="compositionally biased region" description="Basic and acidic residues" evidence="1">
    <location>
        <begin position="651"/>
        <end position="664"/>
    </location>
</feature>
<feature type="compositionally biased region" description="Low complexity" evidence="1">
    <location>
        <begin position="638"/>
        <end position="649"/>
    </location>
</feature>
<gene>
    <name evidence="3" type="ORF">TVAG_468730</name>
</gene>
<feature type="region of interest" description="Disordered" evidence="1">
    <location>
        <begin position="542"/>
        <end position="1146"/>
    </location>
</feature>
<feature type="compositionally biased region" description="Basic and acidic residues" evidence="1">
    <location>
        <begin position="952"/>
        <end position="962"/>
    </location>
</feature>
<proteinExistence type="predicted"/>
<feature type="compositionally biased region" description="Basic and acidic residues" evidence="1">
    <location>
        <begin position="547"/>
        <end position="575"/>
    </location>
</feature>
<feature type="compositionally biased region" description="Polar residues" evidence="1">
    <location>
        <begin position="684"/>
        <end position="693"/>
    </location>
</feature>
<feature type="domain" description="Elongation factor 1 beta central acidic region eukaryote" evidence="2">
    <location>
        <begin position="627"/>
        <end position="654"/>
    </location>
</feature>
<feature type="compositionally biased region" description="Polar residues" evidence="1">
    <location>
        <begin position="577"/>
        <end position="586"/>
    </location>
</feature>
<reference evidence="3" key="1">
    <citation type="submission" date="2006-10" db="EMBL/GenBank/DDBJ databases">
        <authorList>
            <person name="Amadeo P."/>
            <person name="Zhao Q."/>
            <person name="Wortman J."/>
            <person name="Fraser-Liggett C."/>
            <person name="Carlton J."/>
        </authorList>
    </citation>
    <scope>NUCLEOTIDE SEQUENCE</scope>
    <source>
        <strain evidence="3">G3</strain>
    </source>
</reference>
<feature type="domain" description="Elongation factor 1 beta central acidic region eukaryote" evidence="2">
    <location>
        <begin position="991"/>
        <end position="1018"/>
    </location>
</feature>
<feature type="compositionally biased region" description="Basic and acidic residues" evidence="1">
    <location>
        <begin position="880"/>
        <end position="889"/>
    </location>
</feature>
<feature type="domain" description="Elongation factor 1 beta central acidic region eukaryote" evidence="2">
    <location>
        <begin position="840"/>
        <end position="866"/>
    </location>
</feature>
<dbReference type="RefSeq" id="XP_001312632.1">
    <property type="nucleotide sequence ID" value="XM_001312631.1"/>
</dbReference>
<protein>
    <recommendedName>
        <fullName evidence="2">Elongation factor 1 beta central acidic region eukaryote domain-containing protein</fullName>
    </recommendedName>
</protein>
<name>A2F5X7_TRIV3</name>
<dbReference type="SMART" id="SM01182">
    <property type="entry name" value="EF-1_beta_acid"/>
    <property type="match status" value="10"/>
</dbReference>
<feature type="compositionally biased region" description="Low complexity" evidence="1">
    <location>
        <begin position="587"/>
        <end position="597"/>
    </location>
</feature>
<feature type="domain" description="Elongation factor 1 beta central acidic region eukaryote" evidence="2">
    <location>
        <begin position="872"/>
        <end position="897"/>
    </location>
</feature>
<evidence type="ECO:0000259" key="2">
    <source>
        <dbReference type="SMART" id="SM01182"/>
    </source>
</evidence>
<evidence type="ECO:0000313" key="3">
    <source>
        <dbReference type="EMBL" id="EAX99702.1"/>
    </source>
</evidence>